<dbReference type="PANTHER" id="PTHR30146:SF153">
    <property type="entry name" value="LACTOSE OPERON REPRESSOR"/>
    <property type="match status" value="1"/>
</dbReference>
<dbReference type="AlphaFoldDB" id="A0A5J5ICR3"/>
<dbReference type="PROSITE" id="PS50932">
    <property type="entry name" value="HTH_LACI_2"/>
    <property type="match status" value="1"/>
</dbReference>
<dbReference type="PROSITE" id="PS00356">
    <property type="entry name" value="HTH_LACI_1"/>
    <property type="match status" value="1"/>
</dbReference>
<evidence type="ECO:0000256" key="2">
    <source>
        <dbReference type="ARBA" id="ARBA00023125"/>
    </source>
</evidence>
<proteinExistence type="predicted"/>
<dbReference type="Proteomes" id="UP000325933">
    <property type="component" value="Unassembled WGS sequence"/>
</dbReference>
<dbReference type="RefSeq" id="WP_120253103.1">
    <property type="nucleotide sequence ID" value="NZ_JBNNIY010000005.1"/>
</dbReference>
<dbReference type="Gene3D" id="1.10.260.40">
    <property type="entry name" value="lambda repressor-like DNA-binding domains"/>
    <property type="match status" value="1"/>
</dbReference>
<sequence>MKTVTIKDVAARAGVSPKTVSRVINGEDHVRAEIREAVQRVVAELDYRPNAFARSLSSSRSYLLGLFIDDPVSGYAADVQHGALIRCRERSYHLVVEPVDLSRPGWQDHVRDSIASLRLDGAIIAPPICDAPELIDLFRQSAVPHVLMAPSVEPEDSGAVRMDDHGAAREMTDYLICLGHRHIAFVQGPENHSASIRREEGFRAAMATAAIAVDERFVLRGDFSFRSGLELGEALLRGPDRPSAIFACNDDMALGLLITAIKRDIQVPDDLSIAGFDDAASSRAAWPQITTIRQPKAEMAAAAVDILVDPSFRRTIPHPDAHLMLPHALVVRGSTGRCGTDADRV</sequence>
<evidence type="ECO:0000256" key="1">
    <source>
        <dbReference type="ARBA" id="ARBA00023015"/>
    </source>
</evidence>
<dbReference type="Pfam" id="PF00356">
    <property type="entry name" value="LacI"/>
    <property type="match status" value="1"/>
</dbReference>
<evidence type="ECO:0000313" key="6">
    <source>
        <dbReference type="EMBL" id="KAA9033626.1"/>
    </source>
</evidence>
<dbReference type="EMBL" id="VYQA01000001">
    <property type="protein sequence ID" value="KAA9033626.1"/>
    <property type="molecule type" value="Genomic_DNA"/>
</dbReference>
<evidence type="ECO:0000256" key="3">
    <source>
        <dbReference type="ARBA" id="ARBA00023163"/>
    </source>
</evidence>
<dbReference type="GO" id="GO:0000976">
    <property type="term" value="F:transcription cis-regulatory region binding"/>
    <property type="evidence" value="ECO:0007669"/>
    <property type="project" value="TreeGrafter"/>
</dbReference>
<evidence type="ECO:0000313" key="5">
    <source>
        <dbReference type="EMBL" id="KAA9021265.1"/>
    </source>
</evidence>
<dbReference type="GO" id="GO:0003700">
    <property type="term" value="F:DNA-binding transcription factor activity"/>
    <property type="evidence" value="ECO:0007669"/>
    <property type="project" value="TreeGrafter"/>
</dbReference>
<evidence type="ECO:0000313" key="8">
    <source>
        <dbReference type="Proteomes" id="UP000326364"/>
    </source>
</evidence>
<dbReference type="SMART" id="SM00354">
    <property type="entry name" value="HTH_LACI"/>
    <property type="match status" value="1"/>
</dbReference>
<dbReference type="InterPro" id="IPR010982">
    <property type="entry name" value="Lambda_DNA-bd_dom_sf"/>
</dbReference>
<dbReference type="Pfam" id="PF13377">
    <property type="entry name" value="Peripla_BP_3"/>
    <property type="match status" value="1"/>
</dbReference>
<reference evidence="7 8" key="1">
    <citation type="submission" date="2019-09" db="EMBL/GenBank/DDBJ databases">
        <authorList>
            <person name="Feng G."/>
        </authorList>
    </citation>
    <scope>NUCLEOTIDE SEQUENCE [LARGE SCALE GENOMIC DNA]</scope>
    <source>
        <strain evidence="6 7">KACC 19283</strain>
        <strain evidence="5 8">KACC 19284</strain>
    </source>
</reference>
<dbReference type="PANTHER" id="PTHR30146">
    <property type="entry name" value="LACI-RELATED TRANSCRIPTIONAL REPRESSOR"/>
    <property type="match status" value="1"/>
</dbReference>
<dbReference type="Gene3D" id="3.40.50.2300">
    <property type="match status" value="2"/>
</dbReference>
<dbReference type="CDD" id="cd01392">
    <property type="entry name" value="HTH_LacI"/>
    <property type="match status" value="1"/>
</dbReference>
<evidence type="ECO:0000313" key="7">
    <source>
        <dbReference type="Proteomes" id="UP000325933"/>
    </source>
</evidence>
<name>A0A5J5ICR3_9SPHN</name>
<dbReference type="SUPFAM" id="SSF53822">
    <property type="entry name" value="Periplasmic binding protein-like I"/>
    <property type="match status" value="1"/>
</dbReference>
<feature type="domain" description="HTH lacI-type" evidence="4">
    <location>
        <begin position="4"/>
        <end position="58"/>
    </location>
</feature>
<keyword evidence="3" id="KW-0804">Transcription</keyword>
<evidence type="ECO:0000259" key="4">
    <source>
        <dbReference type="PROSITE" id="PS50932"/>
    </source>
</evidence>
<dbReference type="CDD" id="cd01545">
    <property type="entry name" value="PBP1_SalR"/>
    <property type="match status" value="1"/>
</dbReference>
<keyword evidence="1" id="KW-0805">Transcription regulation</keyword>
<dbReference type="InterPro" id="IPR028082">
    <property type="entry name" value="Peripla_BP_I"/>
</dbReference>
<comment type="caution">
    <text evidence="6">The sequence shown here is derived from an EMBL/GenBank/DDBJ whole genome shotgun (WGS) entry which is preliminary data.</text>
</comment>
<keyword evidence="2 6" id="KW-0238">DNA-binding</keyword>
<protein>
    <submittedName>
        <fullName evidence="6">LacI family DNA-binding transcriptional regulator</fullName>
    </submittedName>
</protein>
<dbReference type="Proteomes" id="UP000326364">
    <property type="component" value="Unassembled WGS sequence"/>
</dbReference>
<gene>
    <name evidence="6" type="ORF">F4U95_00735</name>
    <name evidence="5" type="ORF">F4U96_00735</name>
</gene>
<keyword evidence="8" id="KW-1185">Reference proteome</keyword>
<organism evidence="6 7">
    <name type="scientific">Sphingobium limneticum</name>
    <dbReference type="NCBI Taxonomy" id="1007511"/>
    <lineage>
        <taxon>Bacteria</taxon>
        <taxon>Pseudomonadati</taxon>
        <taxon>Pseudomonadota</taxon>
        <taxon>Alphaproteobacteria</taxon>
        <taxon>Sphingomonadales</taxon>
        <taxon>Sphingomonadaceae</taxon>
        <taxon>Sphingobium</taxon>
    </lineage>
</organism>
<dbReference type="EMBL" id="VYQB01000001">
    <property type="protein sequence ID" value="KAA9021265.1"/>
    <property type="molecule type" value="Genomic_DNA"/>
</dbReference>
<dbReference type="PRINTS" id="PR00036">
    <property type="entry name" value="HTHLACI"/>
</dbReference>
<dbReference type="InterPro" id="IPR046335">
    <property type="entry name" value="LacI/GalR-like_sensor"/>
</dbReference>
<accession>A0A5J5ICR3</accession>
<dbReference type="SUPFAM" id="SSF47413">
    <property type="entry name" value="lambda repressor-like DNA-binding domains"/>
    <property type="match status" value="1"/>
</dbReference>
<dbReference type="InterPro" id="IPR000843">
    <property type="entry name" value="HTH_LacI"/>
</dbReference>